<dbReference type="EMBL" id="NSJF01000001">
    <property type="protein sequence ID" value="PAT35846.1"/>
    <property type="molecule type" value="Genomic_DNA"/>
</dbReference>
<evidence type="ECO:0000313" key="1">
    <source>
        <dbReference type="EMBL" id="PAT35846.1"/>
    </source>
</evidence>
<comment type="caution">
    <text evidence="1">The sequence shown here is derived from an EMBL/GenBank/DDBJ whole genome shotgun (WGS) entry which is preliminary data.</text>
</comment>
<proteinExistence type="predicted"/>
<evidence type="ECO:0000313" key="2">
    <source>
        <dbReference type="Proteomes" id="UP000217999"/>
    </source>
</evidence>
<gene>
    <name evidence="1" type="ORF">CK620_00820</name>
</gene>
<name>A0A2A2ADF5_9BURK</name>
<dbReference type="AlphaFoldDB" id="A0A2A2ADF5"/>
<evidence type="ECO:0008006" key="3">
    <source>
        <dbReference type="Google" id="ProtNLM"/>
    </source>
</evidence>
<dbReference type="InterPro" id="IPR016024">
    <property type="entry name" value="ARM-type_fold"/>
</dbReference>
<protein>
    <recommendedName>
        <fullName evidence="3">WGR domain-containing protein</fullName>
    </recommendedName>
</protein>
<organism evidence="1 2">
    <name type="scientific">Vandammella animalimorsus</name>
    <dbReference type="NCBI Taxonomy" id="2029117"/>
    <lineage>
        <taxon>Bacteria</taxon>
        <taxon>Pseudomonadati</taxon>
        <taxon>Pseudomonadota</taxon>
        <taxon>Betaproteobacteria</taxon>
        <taxon>Burkholderiales</taxon>
        <taxon>Comamonadaceae</taxon>
        <taxon>Vandammella</taxon>
    </lineage>
</organism>
<dbReference type="SUPFAM" id="SSF48371">
    <property type="entry name" value="ARM repeat"/>
    <property type="match status" value="1"/>
</dbReference>
<reference evidence="1 2" key="1">
    <citation type="submission" date="2017-08" db="EMBL/GenBank/DDBJ databases">
        <title>WGS of Clinical strains of the CDC Group NO-1 linked to zoonotic infections in humans.</title>
        <authorList>
            <person name="Bernier A.-M."/>
            <person name="Bernard K."/>
        </authorList>
    </citation>
    <scope>NUCLEOTIDE SEQUENCE [LARGE SCALE GENOMIC DNA]</scope>
    <source>
        <strain evidence="1 2">NML03-0146</strain>
    </source>
</reference>
<dbReference type="Proteomes" id="UP000217999">
    <property type="component" value="Unassembled WGS sequence"/>
</dbReference>
<accession>A0A2A2ADF5</accession>
<sequence>MEAPAMVLLYRPHQEPSSYAIALRPGVAAGMRVWAGPGQGEAVAWHVCPPAADMDAQAAQQRVQRLVAARAREGFVEQQGAAGSAAQEPLAQLSLALPPWQAEPALAQALSQRLHPDVWRTLSPRQRSRLVWRIGEVRLTGVAGQLLAYAGSGDAMLDYCLAWALCRCTAEHDAQADAVRAQLQRWARQAPDAALQYLAGVAWLALSSQAERERHAQALMADWPARLREASAAATPASFAAALAEGALDGSPNGGPDGDLWQRLPHGQWLEQLDQVAQSPAHRHWARPLLLQQLQTLPLEYGSFRSLRRLYKAAQLRLDAQLLGLLNWRFETTPHRPPPDPDAARPSAQPALAHAWGRRTRQYFLRRSWRTLRRLGQLGSPHYVLLATAALLAYDEQPPQAGSSWTLLEHIAGQAAQQVAAAGGAGQGVPFAALWAQCPQAVPLLLHARNPAVAALAVRLMQQQPALQASQTPDAWLQLLDSRHACVARYALEQVRHLLDAGRGDAQQHRRWLTQLARATLPEAQALVLQTLSQDPRRHGRDPELLLALLLAPQPPMRQMARLLLDSAAHEPGVARACIQALQHWLEDAEPWSAAWQDAEPDVLWALREPLLHAAATQAYAPLLPLLEHHVPQAVCWAAAWLAQHPGFAAQPPMAALQRLLDSRDEPLHQRAAALLFAALPMRLQQQEPALLQAFAGSAHAPVRAVAHSAIAELARQRPAGFEALAQALVPGLLDLLFRAEPAPGLHADLLALLQGPLQQAAQALDAATVLRLLLAKSQGAQQLGLWLLPGQPRSAWAVGEWAALARSPLQAARQWAIEAYRSQPEQVQAKLEDALRIFDSRWDDALDFACGYFQQPAFVQAALWPHARLIGLCDHSQPQAQQCGRALLAQLVPMPELLHYLLQLSQHPSAAMQQLVADWLEQGALDGAADAVHAAHTEDGASTADAAAQAPARQLARLQQLRPYFVQVLSQVNRARQLKSRVQRFLLAQALQSPEAAAFVSGLYERLVVGMAVGDREHYLHSLLAIQARYPQVATPLHILATPLWRREKPHESSDPVCAATRAGLAKGAAAQQGALP</sequence>